<evidence type="ECO:0000256" key="5">
    <source>
        <dbReference type="ARBA" id="ARBA00022643"/>
    </source>
</evidence>
<keyword evidence="11 15" id="KW-0067">ATP-binding</keyword>
<keyword evidence="8 15" id="KW-0547">Nucleotide-binding</keyword>
<comment type="similarity">
    <text evidence="15">Belongs to the ribF family.</text>
</comment>
<dbReference type="SMART" id="SM00904">
    <property type="entry name" value="Flavokinase"/>
    <property type="match status" value="1"/>
</dbReference>
<comment type="catalytic activity">
    <reaction evidence="13 15">
        <text>riboflavin + ATP = FMN + ADP + H(+)</text>
        <dbReference type="Rhea" id="RHEA:14357"/>
        <dbReference type="ChEBI" id="CHEBI:15378"/>
        <dbReference type="ChEBI" id="CHEBI:30616"/>
        <dbReference type="ChEBI" id="CHEBI:57986"/>
        <dbReference type="ChEBI" id="CHEBI:58210"/>
        <dbReference type="ChEBI" id="CHEBI:456216"/>
        <dbReference type="EC" id="2.7.1.26"/>
    </reaction>
</comment>
<dbReference type="GO" id="GO:0009398">
    <property type="term" value="P:FMN biosynthetic process"/>
    <property type="evidence" value="ECO:0007669"/>
    <property type="project" value="UniProtKB-UniRule"/>
</dbReference>
<dbReference type="InterPro" id="IPR015864">
    <property type="entry name" value="FAD_synthase"/>
</dbReference>
<name>A0A4R2GN51_9BACT</name>
<evidence type="ECO:0000256" key="13">
    <source>
        <dbReference type="ARBA" id="ARBA00047880"/>
    </source>
</evidence>
<feature type="domain" description="Riboflavin kinase" evidence="16">
    <location>
        <begin position="181"/>
        <end position="308"/>
    </location>
</feature>
<dbReference type="AlphaFoldDB" id="A0A4R2GN51"/>
<organism evidence="17 18">
    <name type="scientific">Natronoflexus pectinivorans</name>
    <dbReference type="NCBI Taxonomy" id="682526"/>
    <lineage>
        <taxon>Bacteria</taxon>
        <taxon>Pseudomonadati</taxon>
        <taxon>Bacteroidota</taxon>
        <taxon>Bacteroidia</taxon>
        <taxon>Marinilabiliales</taxon>
        <taxon>Marinilabiliaceae</taxon>
        <taxon>Natronoflexus</taxon>
    </lineage>
</organism>
<comment type="function">
    <text evidence="1">Catalyzes the phosphorylation of riboflavin to FMN followed by the adenylation of FMN to FAD.</text>
</comment>
<dbReference type="InterPro" id="IPR015865">
    <property type="entry name" value="Riboflavin_kinase_bac/euk"/>
</dbReference>
<dbReference type="PANTHER" id="PTHR22749">
    <property type="entry name" value="RIBOFLAVIN KINASE/FMN ADENYLYLTRANSFERASE"/>
    <property type="match status" value="1"/>
</dbReference>
<evidence type="ECO:0000256" key="9">
    <source>
        <dbReference type="ARBA" id="ARBA00022777"/>
    </source>
</evidence>
<comment type="catalytic activity">
    <reaction evidence="14 15">
        <text>FMN + ATP + H(+) = FAD + diphosphate</text>
        <dbReference type="Rhea" id="RHEA:17237"/>
        <dbReference type="ChEBI" id="CHEBI:15378"/>
        <dbReference type="ChEBI" id="CHEBI:30616"/>
        <dbReference type="ChEBI" id="CHEBI:33019"/>
        <dbReference type="ChEBI" id="CHEBI:57692"/>
        <dbReference type="ChEBI" id="CHEBI:58210"/>
        <dbReference type="EC" id="2.7.7.2"/>
    </reaction>
</comment>
<dbReference type="SUPFAM" id="SSF82114">
    <property type="entry name" value="Riboflavin kinase-like"/>
    <property type="match status" value="1"/>
</dbReference>
<evidence type="ECO:0000256" key="14">
    <source>
        <dbReference type="ARBA" id="ARBA00049494"/>
    </source>
</evidence>
<keyword evidence="4 15" id="KW-0285">Flavoprotein</keyword>
<dbReference type="InterPro" id="IPR023465">
    <property type="entry name" value="Riboflavin_kinase_dom_sf"/>
</dbReference>
<proteinExistence type="inferred from homology"/>
<dbReference type="GO" id="GO:0008531">
    <property type="term" value="F:riboflavin kinase activity"/>
    <property type="evidence" value="ECO:0007669"/>
    <property type="project" value="UniProtKB-UniRule"/>
</dbReference>
<evidence type="ECO:0000313" key="18">
    <source>
        <dbReference type="Proteomes" id="UP000295221"/>
    </source>
</evidence>
<dbReference type="InterPro" id="IPR023468">
    <property type="entry name" value="Riboflavin_kinase"/>
</dbReference>
<dbReference type="EMBL" id="SLWK01000001">
    <property type="protein sequence ID" value="TCO10722.1"/>
    <property type="molecule type" value="Genomic_DNA"/>
</dbReference>
<dbReference type="PANTHER" id="PTHR22749:SF6">
    <property type="entry name" value="RIBOFLAVIN KINASE"/>
    <property type="match status" value="1"/>
</dbReference>
<dbReference type="EC" id="2.7.7.2" evidence="15"/>
<keyword evidence="18" id="KW-1185">Reference proteome</keyword>
<comment type="caution">
    <text evidence="17">The sequence shown here is derived from an EMBL/GenBank/DDBJ whole genome shotgun (WGS) entry which is preliminary data.</text>
</comment>
<evidence type="ECO:0000256" key="7">
    <source>
        <dbReference type="ARBA" id="ARBA00022695"/>
    </source>
</evidence>
<dbReference type="Pfam" id="PF01687">
    <property type="entry name" value="Flavokinase"/>
    <property type="match status" value="1"/>
</dbReference>
<evidence type="ECO:0000256" key="11">
    <source>
        <dbReference type="ARBA" id="ARBA00022840"/>
    </source>
</evidence>
<dbReference type="InterPro" id="IPR014729">
    <property type="entry name" value="Rossmann-like_a/b/a_fold"/>
</dbReference>
<evidence type="ECO:0000256" key="2">
    <source>
        <dbReference type="ARBA" id="ARBA00004726"/>
    </source>
</evidence>
<dbReference type="UniPathway" id="UPA00277">
    <property type="reaction ID" value="UER00407"/>
</dbReference>
<dbReference type="UniPathway" id="UPA00276">
    <property type="reaction ID" value="UER00406"/>
</dbReference>
<dbReference type="GO" id="GO:0009231">
    <property type="term" value="P:riboflavin biosynthetic process"/>
    <property type="evidence" value="ECO:0007669"/>
    <property type="project" value="InterPro"/>
</dbReference>
<dbReference type="CDD" id="cd02064">
    <property type="entry name" value="FAD_synthetase_N"/>
    <property type="match status" value="1"/>
</dbReference>
<dbReference type="Proteomes" id="UP000295221">
    <property type="component" value="Unassembled WGS sequence"/>
</dbReference>
<comment type="pathway">
    <text evidence="2 15">Cofactor biosynthesis; FAD biosynthesis; FAD from FMN: step 1/1.</text>
</comment>
<dbReference type="GO" id="GO:0003919">
    <property type="term" value="F:FMN adenylyltransferase activity"/>
    <property type="evidence" value="ECO:0007669"/>
    <property type="project" value="UniProtKB-UniRule"/>
</dbReference>
<evidence type="ECO:0000259" key="16">
    <source>
        <dbReference type="SMART" id="SM00904"/>
    </source>
</evidence>
<evidence type="ECO:0000256" key="15">
    <source>
        <dbReference type="PIRNR" id="PIRNR004491"/>
    </source>
</evidence>
<dbReference type="Gene3D" id="3.40.50.620">
    <property type="entry name" value="HUPs"/>
    <property type="match status" value="1"/>
</dbReference>
<keyword evidence="6 15" id="KW-0808">Transferase</keyword>
<evidence type="ECO:0000256" key="1">
    <source>
        <dbReference type="ARBA" id="ARBA00002121"/>
    </source>
</evidence>
<protein>
    <recommendedName>
        <fullName evidence="15">Riboflavin biosynthesis protein</fullName>
    </recommendedName>
    <domain>
        <recommendedName>
            <fullName evidence="15">Riboflavin kinase</fullName>
            <ecNumber evidence="15">2.7.1.26</ecNumber>
        </recommendedName>
        <alternativeName>
            <fullName evidence="15">Flavokinase</fullName>
        </alternativeName>
    </domain>
    <domain>
        <recommendedName>
            <fullName evidence="15">FMN adenylyltransferase</fullName>
            <ecNumber evidence="15">2.7.7.2</ecNumber>
        </recommendedName>
        <alternativeName>
            <fullName evidence="15">FAD pyrophosphorylase</fullName>
        </alternativeName>
        <alternativeName>
            <fullName evidence="15">FAD synthase</fullName>
        </alternativeName>
    </domain>
</protein>
<dbReference type="NCBIfam" id="TIGR00083">
    <property type="entry name" value="ribF"/>
    <property type="match status" value="1"/>
</dbReference>
<keyword evidence="7 15" id="KW-0548">Nucleotidyltransferase</keyword>
<dbReference type="InterPro" id="IPR002606">
    <property type="entry name" value="Riboflavin_kinase_bac"/>
</dbReference>
<gene>
    <name evidence="17" type="ORF">EV194_101354</name>
</gene>
<dbReference type="GO" id="GO:0006747">
    <property type="term" value="P:FAD biosynthetic process"/>
    <property type="evidence" value="ECO:0007669"/>
    <property type="project" value="UniProtKB-UniRule"/>
</dbReference>
<reference evidence="17 18" key="1">
    <citation type="submission" date="2019-03" db="EMBL/GenBank/DDBJ databases">
        <title>Genomic Encyclopedia of Type Strains, Phase IV (KMG-IV): sequencing the most valuable type-strain genomes for metagenomic binning, comparative biology and taxonomic classification.</title>
        <authorList>
            <person name="Goeker M."/>
        </authorList>
    </citation>
    <scope>NUCLEOTIDE SEQUENCE [LARGE SCALE GENOMIC DNA]</scope>
    <source>
        <strain evidence="17 18">DSM 24179</strain>
    </source>
</reference>
<dbReference type="FunFam" id="3.40.50.620:FF:000021">
    <property type="entry name" value="Riboflavin biosynthesis protein"/>
    <property type="match status" value="1"/>
</dbReference>
<sequence>MQIHSSIETYNDLPPIVTMGTFDGVHPGHRALLHRVSELARNEGAPSVALTFWPHPRIVLSQDAEKLRLLTTLEEKTKIISEAGIDHLIVVPFTKELAALAAKDFVKTILIDKLRVKHLVIGFNHRFGKGGTSLKEIIKLSNLHGFDVSQFRHIDIHGQFPSSTKIRNHLLNGEIIEANMLLGYQYTINGQVTGGMKLGRSINYPTANLMLSEKAKLVPLDGVYACNVQVMGKTYGGMVNIGVRPTVNHQMDNRSIEVHILGFQGDIYSEEISLRFVARTRDEMKFANIDELRLQLQKDEIEIRKILSDHRLNFIP</sequence>
<evidence type="ECO:0000256" key="4">
    <source>
        <dbReference type="ARBA" id="ARBA00022630"/>
    </source>
</evidence>
<keyword evidence="12" id="KW-0511">Multifunctional enzyme</keyword>
<dbReference type="PIRSF" id="PIRSF004491">
    <property type="entry name" value="FAD_Synth"/>
    <property type="match status" value="1"/>
</dbReference>
<dbReference type="NCBIfam" id="NF004162">
    <property type="entry name" value="PRK05627.1-5"/>
    <property type="match status" value="1"/>
</dbReference>
<evidence type="ECO:0000256" key="6">
    <source>
        <dbReference type="ARBA" id="ARBA00022679"/>
    </source>
</evidence>
<keyword evidence="5 15" id="KW-0288">FMN</keyword>
<dbReference type="Pfam" id="PF06574">
    <property type="entry name" value="FAD_syn"/>
    <property type="match status" value="1"/>
</dbReference>
<evidence type="ECO:0000256" key="12">
    <source>
        <dbReference type="ARBA" id="ARBA00023268"/>
    </source>
</evidence>
<dbReference type="SUPFAM" id="SSF52374">
    <property type="entry name" value="Nucleotidylyl transferase"/>
    <property type="match status" value="1"/>
</dbReference>
<evidence type="ECO:0000256" key="10">
    <source>
        <dbReference type="ARBA" id="ARBA00022827"/>
    </source>
</evidence>
<dbReference type="EC" id="2.7.1.26" evidence="15"/>
<keyword evidence="9 15" id="KW-0418">Kinase</keyword>
<dbReference type="Gene3D" id="2.40.30.30">
    <property type="entry name" value="Riboflavin kinase-like"/>
    <property type="match status" value="1"/>
</dbReference>
<dbReference type="OrthoDB" id="9803667at2"/>
<dbReference type="GO" id="GO:0005524">
    <property type="term" value="F:ATP binding"/>
    <property type="evidence" value="ECO:0007669"/>
    <property type="project" value="UniProtKB-UniRule"/>
</dbReference>
<evidence type="ECO:0000256" key="3">
    <source>
        <dbReference type="ARBA" id="ARBA00005201"/>
    </source>
</evidence>
<accession>A0A4R2GN51</accession>
<evidence type="ECO:0000313" key="17">
    <source>
        <dbReference type="EMBL" id="TCO10722.1"/>
    </source>
</evidence>
<dbReference type="RefSeq" id="WP_132431435.1">
    <property type="nucleotide sequence ID" value="NZ_SLWK01000001.1"/>
</dbReference>
<evidence type="ECO:0000256" key="8">
    <source>
        <dbReference type="ARBA" id="ARBA00022741"/>
    </source>
</evidence>
<keyword evidence="10 15" id="KW-0274">FAD</keyword>
<comment type="pathway">
    <text evidence="3 15">Cofactor biosynthesis; FMN biosynthesis; FMN from riboflavin (ATP route): step 1/1.</text>
</comment>